<dbReference type="EMBL" id="FOHS01000002">
    <property type="protein sequence ID" value="SET55910.1"/>
    <property type="molecule type" value="Genomic_DNA"/>
</dbReference>
<proteinExistence type="predicted"/>
<dbReference type="STRING" id="82805.SAMN04487998_2214"/>
<keyword evidence="2" id="KW-0808">Transferase</keyword>
<dbReference type="PANTHER" id="PTHR10176:SF3">
    <property type="entry name" value="GLYCOGEN [STARCH] SYNTHASE"/>
    <property type="match status" value="1"/>
</dbReference>
<accession>A0A1I0FEV1</accession>
<evidence type="ECO:0000313" key="4">
    <source>
        <dbReference type="Proteomes" id="UP000198697"/>
    </source>
</evidence>
<sequence length="616" mass="70689">MPTSSSPPTPPASTIPDDTLLVEVAWEVCNQVGGIYTVIRSKVPATRQVWGGRYCLLGPYFPQQAQGEFEPDDENLLASSEDSFASAVRAMRALGYQVQLGTWLVTGRPRVVLIDPFQVYPQLDAIKADLWNDHHIPVPAADDLLHQVVAFGELAKVFLTLLAAETAPPRQLIAHFHEWMTGVAIPALRREQVPVQVVFTTHATLLGRYLAMNDPNFYDHLMQVDWLAEARRFNIEPAVTMERAAAHGAHVFTTVSELTVRECIYLLDRIPDAVLPNGLNIERFVALHEFQNLHQQYKNKIHEFVMAHFFQSYSFDLDKTLYLFTSGRYEYHNKGFDLTLEALARLNYRLQQSGLEGQVVMFFITKRPFTSINPQVLQSRAVLEEVRETCEAIERQVGERLFFAAAASDDNRLPDLSTMVDDYWRLRYRRTLQSWKTQALPPVITHNLVDDQTDDILNFLRRANLVNNQHDRVKIVYHPDFVSPTSPLFGMEYGQFVRGCHLGVFPSYYEPWGYTPLECVARGVPAITSDLSGFGDYVLQNVPAHDEQGIFVVHRQEKSFDESAEELTDMLWQFVQLNRRERIMQRNNVESSAEMFDWKNLRVYYEHAYQLALERA</sequence>
<dbReference type="GO" id="GO:0004373">
    <property type="term" value="F:alpha-1,4-glucan glucosyltransferase (UDP-glucose donor) activity"/>
    <property type="evidence" value="ECO:0007669"/>
    <property type="project" value="InterPro"/>
</dbReference>
<dbReference type="Gene3D" id="6.10.260.10">
    <property type="match status" value="1"/>
</dbReference>
<dbReference type="GO" id="GO:0005737">
    <property type="term" value="C:cytoplasm"/>
    <property type="evidence" value="ECO:0007669"/>
    <property type="project" value="TreeGrafter"/>
</dbReference>
<evidence type="ECO:0000313" key="3">
    <source>
        <dbReference type="EMBL" id="SET55910.1"/>
    </source>
</evidence>
<gene>
    <name evidence="3" type="ORF">SAMN04487998_2214</name>
</gene>
<dbReference type="SUPFAM" id="SSF53756">
    <property type="entry name" value="UDP-Glycosyltransferase/glycogen phosphorylase"/>
    <property type="match status" value="2"/>
</dbReference>
<dbReference type="RefSeq" id="WP_092771323.1">
    <property type="nucleotide sequence ID" value="NZ_FOHS01000002.1"/>
</dbReference>
<evidence type="ECO:0000256" key="2">
    <source>
        <dbReference type="ARBA" id="ARBA00022679"/>
    </source>
</evidence>
<dbReference type="InterPro" id="IPR008631">
    <property type="entry name" value="Glycogen_synth"/>
</dbReference>
<name>A0A1I0FEV1_9BACT</name>
<dbReference type="GO" id="GO:0005978">
    <property type="term" value="P:glycogen biosynthetic process"/>
    <property type="evidence" value="ECO:0007669"/>
    <property type="project" value="InterPro"/>
</dbReference>
<organism evidence="3 4">
    <name type="scientific">Hymenobacter actinosclerus</name>
    <dbReference type="NCBI Taxonomy" id="82805"/>
    <lineage>
        <taxon>Bacteria</taxon>
        <taxon>Pseudomonadati</taxon>
        <taxon>Bacteroidota</taxon>
        <taxon>Cytophagia</taxon>
        <taxon>Cytophagales</taxon>
        <taxon>Hymenobacteraceae</taxon>
        <taxon>Hymenobacter</taxon>
    </lineage>
</organism>
<reference evidence="4" key="1">
    <citation type="submission" date="2016-10" db="EMBL/GenBank/DDBJ databases">
        <authorList>
            <person name="Varghese N."/>
            <person name="Submissions S."/>
        </authorList>
    </citation>
    <scope>NUCLEOTIDE SEQUENCE [LARGE SCALE GENOMIC DNA]</scope>
    <source>
        <strain evidence="4">DSM 15310</strain>
    </source>
</reference>
<evidence type="ECO:0000256" key="1">
    <source>
        <dbReference type="ARBA" id="ARBA00022676"/>
    </source>
</evidence>
<keyword evidence="4" id="KW-1185">Reference proteome</keyword>
<keyword evidence="1" id="KW-0328">Glycosyltransferase</keyword>
<dbReference type="Gene3D" id="3.40.50.2000">
    <property type="entry name" value="Glycogen Phosphorylase B"/>
    <property type="match status" value="2"/>
</dbReference>
<dbReference type="PANTHER" id="PTHR10176">
    <property type="entry name" value="GLYCOGEN SYNTHASE"/>
    <property type="match status" value="1"/>
</dbReference>
<dbReference type="OrthoDB" id="907602at2"/>
<dbReference type="Proteomes" id="UP000198697">
    <property type="component" value="Unassembled WGS sequence"/>
</dbReference>
<dbReference type="AlphaFoldDB" id="A0A1I0FEV1"/>
<dbReference type="Pfam" id="PF05693">
    <property type="entry name" value="Glycogen_syn"/>
    <property type="match status" value="1"/>
</dbReference>
<protein>
    <submittedName>
        <fullName evidence="3">Glycogen(Starch) synthase</fullName>
    </submittedName>
</protein>